<protein>
    <submittedName>
        <fullName evidence="1">Uncharacterized protein</fullName>
    </submittedName>
</protein>
<comment type="caution">
    <text evidence="1">The sequence shown here is derived from an EMBL/GenBank/DDBJ whole genome shotgun (WGS) entry which is preliminary data.</text>
</comment>
<gene>
    <name evidence="1" type="ORF">ABID14_001649</name>
</gene>
<organism evidence="1 2">
    <name type="scientific">Peptoniphilus olsenii</name>
    <dbReference type="NCBI Taxonomy" id="411570"/>
    <lineage>
        <taxon>Bacteria</taxon>
        <taxon>Bacillati</taxon>
        <taxon>Bacillota</taxon>
        <taxon>Tissierellia</taxon>
        <taxon>Tissierellales</taxon>
        <taxon>Peptoniphilaceae</taxon>
        <taxon>Peptoniphilus</taxon>
    </lineage>
</organism>
<sequence>MSYDIWDYFMIRTPAIPFHYLEEYKKSNKDIYEFISENEFLDKFFKNALLISSKSLYYSYINKPKKEKSIEVYVKVY</sequence>
<reference evidence="1 2" key="1">
    <citation type="submission" date="2024-06" db="EMBL/GenBank/DDBJ databases">
        <title>Genomic Encyclopedia of Type Strains, Phase IV (KMG-IV): sequencing the most valuable type-strain genomes for metagenomic binning, comparative biology and taxonomic classification.</title>
        <authorList>
            <person name="Goeker M."/>
        </authorList>
    </citation>
    <scope>NUCLEOTIDE SEQUENCE [LARGE SCALE GENOMIC DNA]</scope>
    <source>
        <strain evidence="1 2">DSM 21460</strain>
    </source>
</reference>
<dbReference type="Proteomes" id="UP001549162">
    <property type="component" value="Unassembled WGS sequence"/>
</dbReference>
<dbReference type="RefSeq" id="WP_354368961.1">
    <property type="nucleotide sequence ID" value="NZ_JBEPMA010000013.1"/>
</dbReference>
<accession>A0ABV2JB46</accession>
<evidence type="ECO:0000313" key="1">
    <source>
        <dbReference type="EMBL" id="MET3618014.1"/>
    </source>
</evidence>
<evidence type="ECO:0000313" key="2">
    <source>
        <dbReference type="Proteomes" id="UP001549162"/>
    </source>
</evidence>
<dbReference type="EMBL" id="JBEPMA010000013">
    <property type="protein sequence ID" value="MET3618014.1"/>
    <property type="molecule type" value="Genomic_DNA"/>
</dbReference>
<name>A0ABV2JB46_9FIRM</name>
<keyword evidence="2" id="KW-1185">Reference proteome</keyword>
<proteinExistence type="predicted"/>